<dbReference type="FunFam" id="3.40.50.300:FF:001447">
    <property type="entry name" value="Ras-related protein Rab-1B"/>
    <property type="match status" value="2"/>
</dbReference>
<dbReference type="Gene3D" id="3.40.50.300">
    <property type="entry name" value="P-loop containing nucleotide triphosphate hydrolases"/>
    <property type="match status" value="3"/>
</dbReference>
<dbReference type="GO" id="GO:0003924">
    <property type="term" value="F:GTPase activity"/>
    <property type="evidence" value="ECO:0007669"/>
    <property type="project" value="InterPro"/>
</dbReference>
<dbReference type="AlphaFoldDB" id="A0A9D3MQ33"/>
<keyword evidence="5" id="KW-1185">Reference proteome</keyword>
<dbReference type="GO" id="GO:0005525">
    <property type="term" value="F:GTP binding"/>
    <property type="evidence" value="ECO:0007669"/>
    <property type="project" value="UniProtKB-KW"/>
</dbReference>
<dbReference type="PROSITE" id="PS51421">
    <property type="entry name" value="RAS"/>
    <property type="match status" value="1"/>
</dbReference>
<dbReference type="InterPro" id="IPR050227">
    <property type="entry name" value="Rab"/>
</dbReference>
<protein>
    <recommendedName>
        <fullName evidence="6">Ras-related protein Rab-41</fullName>
    </recommendedName>
</protein>
<reference evidence="4" key="1">
    <citation type="submission" date="2021-01" db="EMBL/GenBank/DDBJ databases">
        <title>A chromosome-scale assembly of European eel, Anguilla anguilla.</title>
        <authorList>
            <person name="Henkel C."/>
            <person name="Jong-Raadsen S.A."/>
            <person name="Dufour S."/>
            <person name="Weltzien F.-A."/>
            <person name="Palstra A.P."/>
            <person name="Pelster B."/>
            <person name="Spaink H.P."/>
            <person name="Van Den Thillart G.E."/>
            <person name="Jansen H."/>
            <person name="Zahm M."/>
            <person name="Klopp C."/>
            <person name="Cedric C."/>
            <person name="Louis A."/>
            <person name="Berthelot C."/>
            <person name="Parey E."/>
            <person name="Roest Crollius H."/>
            <person name="Montfort J."/>
            <person name="Robinson-Rechavi M."/>
            <person name="Bucao C."/>
            <person name="Bouchez O."/>
            <person name="Gislard M."/>
            <person name="Lluch J."/>
            <person name="Milhes M."/>
            <person name="Lampietro C."/>
            <person name="Lopez Roques C."/>
            <person name="Donnadieu C."/>
            <person name="Braasch I."/>
            <person name="Desvignes T."/>
            <person name="Postlethwait J."/>
            <person name="Bobe J."/>
            <person name="Guiguen Y."/>
            <person name="Dirks R."/>
        </authorList>
    </citation>
    <scope>NUCLEOTIDE SEQUENCE</scope>
    <source>
        <strain evidence="4">Tag_6206</strain>
        <tissue evidence="4">Liver</tissue>
    </source>
</reference>
<keyword evidence="1" id="KW-0547">Nucleotide-binding</keyword>
<dbReference type="PANTHER" id="PTHR47977">
    <property type="entry name" value="RAS-RELATED PROTEIN RAB"/>
    <property type="match status" value="1"/>
</dbReference>
<dbReference type="PRINTS" id="PR00449">
    <property type="entry name" value="RASTRNSFRMNG"/>
</dbReference>
<dbReference type="Proteomes" id="UP001044222">
    <property type="component" value="Unassembled WGS sequence"/>
</dbReference>
<dbReference type="PROSITE" id="PS51420">
    <property type="entry name" value="RHO"/>
    <property type="match status" value="1"/>
</dbReference>
<comment type="caution">
    <text evidence="4">The sequence shown here is derived from an EMBL/GenBank/DDBJ whole genome shotgun (WGS) entry which is preliminary data.</text>
</comment>
<sequence>MSTTTGGEFGNPLRKFKLVFLGEQSVGKTSLITRFMYDSFDNTYQATIGIDFLSKTMYLEDRTIRLQLWDTAGQERFRSLIPSYIRDSAAAVVVYDIASRYCPPHPTGLPHFRLSGRSGVEGVAAGTDRFDSFFGVFGVTETGPVRLQLWDTAGQERFRSLIPSYIRDSTIAVVVYDITNLNSFQQTSKWIDDVRTERGSDVIIMLVGNKTDLADKRQVSVEAAERKARELNVMYIETSAKAGYNVKQITTEEGEQRAKELNVMFIETSAKTGYNVKQLFRRVAAALPGMDNAPEKSKEDMIDIKLEKPPEQPVTESSCSC</sequence>
<evidence type="ECO:0000313" key="5">
    <source>
        <dbReference type="Proteomes" id="UP001044222"/>
    </source>
</evidence>
<gene>
    <name evidence="4" type="ORF">ANANG_G00056700</name>
</gene>
<dbReference type="EMBL" id="JAFIRN010000003">
    <property type="protein sequence ID" value="KAG5851898.1"/>
    <property type="molecule type" value="Genomic_DNA"/>
</dbReference>
<feature type="compositionally biased region" description="Basic and acidic residues" evidence="3">
    <location>
        <begin position="293"/>
        <end position="310"/>
    </location>
</feature>
<proteinExistence type="predicted"/>
<dbReference type="InterPro" id="IPR005225">
    <property type="entry name" value="Small_GTP-bd"/>
</dbReference>
<evidence type="ECO:0008006" key="6">
    <source>
        <dbReference type="Google" id="ProtNLM"/>
    </source>
</evidence>
<accession>A0A9D3MQ33</accession>
<dbReference type="SUPFAM" id="SSF52540">
    <property type="entry name" value="P-loop containing nucleoside triphosphate hydrolases"/>
    <property type="match status" value="3"/>
</dbReference>
<evidence type="ECO:0000256" key="1">
    <source>
        <dbReference type="ARBA" id="ARBA00022741"/>
    </source>
</evidence>
<feature type="region of interest" description="Disordered" evidence="3">
    <location>
        <begin position="290"/>
        <end position="321"/>
    </location>
</feature>
<dbReference type="NCBIfam" id="TIGR00231">
    <property type="entry name" value="small_GTP"/>
    <property type="match status" value="2"/>
</dbReference>
<dbReference type="SMART" id="SM00174">
    <property type="entry name" value="RHO"/>
    <property type="match status" value="1"/>
</dbReference>
<dbReference type="SMART" id="SM00176">
    <property type="entry name" value="RAN"/>
    <property type="match status" value="1"/>
</dbReference>
<dbReference type="SMART" id="SM00173">
    <property type="entry name" value="RAS"/>
    <property type="match status" value="1"/>
</dbReference>
<dbReference type="SMART" id="SM00175">
    <property type="entry name" value="RAB"/>
    <property type="match status" value="1"/>
</dbReference>
<dbReference type="PROSITE" id="PS51419">
    <property type="entry name" value="RAB"/>
    <property type="match status" value="1"/>
</dbReference>
<evidence type="ECO:0000313" key="4">
    <source>
        <dbReference type="EMBL" id="KAG5851898.1"/>
    </source>
</evidence>
<dbReference type="CDD" id="cd01861">
    <property type="entry name" value="Rab6"/>
    <property type="match status" value="1"/>
</dbReference>
<keyword evidence="2" id="KW-0342">GTP-binding</keyword>
<evidence type="ECO:0000256" key="2">
    <source>
        <dbReference type="ARBA" id="ARBA00023134"/>
    </source>
</evidence>
<organism evidence="4 5">
    <name type="scientific">Anguilla anguilla</name>
    <name type="common">European freshwater eel</name>
    <name type="synonym">Muraena anguilla</name>
    <dbReference type="NCBI Taxonomy" id="7936"/>
    <lineage>
        <taxon>Eukaryota</taxon>
        <taxon>Metazoa</taxon>
        <taxon>Chordata</taxon>
        <taxon>Craniata</taxon>
        <taxon>Vertebrata</taxon>
        <taxon>Euteleostomi</taxon>
        <taxon>Actinopterygii</taxon>
        <taxon>Neopterygii</taxon>
        <taxon>Teleostei</taxon>
        <taxon>Anguilliformes</taxon>
        <taxon>Anguillidae</taxon>
        <taxon>Anguilla</taxon>
    </lineage>
</organism>
<name>A0A9D3MQ33_ANGAN</name>
<evidence type="ECO:0000256" key="3">
    <source>
        <dbReference type="SAM" id="MobiDB-lite"/>
    </source>
</evidence>
<dbReference type="Pfam" id="PF00071">
    <property type="entry name" value="Ras"/>
    <property type="match status" value="2"/>
</dbReference>
<dbReference type="InterPro" id="IPR001806">
    <property type="entry name" value="Small_GTPase"/>
</dbReference>
<dbReference type="InterPro" id="IPR027417">
    <property type="entry name" value="P-loop_NTPase"/>
</dbReference>